<evidence type="ECO:0000256" key="2">
    <source>
        <dbReference type="ARBA" id="ARBA00009605"/>
    </source>
</evidence>
<dbReference type="GO" id="GO:0045732">
    <property type="term" value="P:positive regulation of protein catabolic process"/>
    <property type="evidence" value="ECO:0007669"/>
    <property type="project" value="EnsemblMetazoa"/>
</dbReference>
<dbReference type="GO" id="GO:0022604">
    <property type="term" value="P:regulation of cell morphogenesis"/>
    <property type="evidence" value="ECO:0007669"/>
    <property type="project" value="EnsemblMetazoa"/>
</dbReference>
<dbReference type="Gene3D" id="1.10.510.10">
    <property type="entry name" value="Transferase(Phosphotransferase) domain 1"/>
    <property type="match status" value="1"/>
</dbReference>
<accession>A0A2A6BED9</accession>
<dbReference type="InterPro" id="IPR011009">
    <property type="entry name" value="Kinase-like_dom_sf"/>
</dbReference>
<dbReference type="GO" id="GO:0005886">
    <property type="term" value="C:plasma membrane"/>
    <property type="evidence" value="ECO:0000318"/>
    <property type="project" value="GO_Central"/>
</dbReference>
<dbReference type="GO" id="GO:0036122">
    <property type="term" value="F:BMP binding"/>
    <property type="evidence" value="ECO:0007669"/>
    <property type="project" value="EnsemblMetazoa"/>
</dbReference>
<dbReference type="GO" id="GO:0050830">
    <property type="term" value="P:defense response to Gram-positive bacterium"/>
    <property type="evidence" value="ECO:0007669"/>
    <property type="project" value="EnsemblMetazoa"/>
</dbReference>
<dbReference type="GO" id="GO:0045138">
    <property type="term" value="P:nematode male tail tip morphogenesis"/>
    <property type="evidence" value="ECO:0007669"/>
    <property type="project" value="EnsemblMetazoa"/>
</dbReference>
<dbReference type="InterPro" id="IPR017441">
    <property type="entry name" value="Protein_kinase_ATP_BS"/>
</dbReference>
<dbReference type="GO" id="GO:0030155">
    <property type="term" value="P:regulation of cell adhesion"/>
    <property type="evidence" value="ECO:0007669"/>
    <property type="project" value="EnsemblMetazoa"/>
</dbReference>
<evidence type="ECO:0000256" key="5">
    <source>
        <dbReference type="ARBA" id="ARBA00022679"/>
    </source>
</evidence>
<keyword evidence="10" id="KW-0067">ATP-binding</keyword>
<dbReference type="EC" id="2.7.11.30" evidence="3"/>
<organism evidence="14 15">
    <name type="scientific">Pristionchus pacificus</name>
    <name type="common">Parasitic nematode worm</name>
    <dbReference type="NCBI Taxonomy" id="54126"/>
    <lineage>
        <taxon>Eukaryota</taxon>
        <taxon>Metazoa</taxon>
        <taxon>Ecdysozoa</taxon>
        <taxon>Nematoda</taxon>
        <taxon>Chromadorea</taxon>
        <taxon>Rhabditida</taxon>
        <taxon>Rhabditina</taxon>
        <taxon>Diplogasteromorpha</taxon>
        <taxon>Diplogasteroidea</taxon>
        <taxon>Neodiplogasteridae</taxon>
        <taxon>Pristionchus</taxon>
    </lineage>
</organism>
<dbReference type="PROSITE" id="PS00108">
    <property type="entry name" value="PROTEIN_KINASE_ST"/>
    <property type="match status" value="1"/>
</dbReference>
<evidence type="ECO:0000256" key="4">
    <source>
        <dbReference type="ARBA" id="ARBA00022527"/>
    </source>
</evidence>
<protein>
    <recommendedName>
        <fullName evidence="3">receptor protein serine/threonine kinase</fullName>
        <ecNumber evidence="3">2.7.11.30</ecNumber>
    </recommendedName>
</protein>
<keyword evidence="7" id="KW-0732">Signal</keyword>
<name>A0A2A6BED9_PRIPA</name>
<comment type="similarity">
    <text evidence="2">Belongs to the protein kinase superfamily. TKL Ser/Thr protein kinase family. TGFB receptor subfamily.</text>
</comment>
<evidence type="ECO:0000256" key="9">
    <source>
        <dbReference type="ARBA" id="ARBA00022777"/>
    </source>
</evidence>
<dbReference type="PROSITE" id="PS50011">
    <property type="entry name" value="PROTEIN_KINASE_DOM"/>
    <property type="match status" value="1"/>
</dbReference>
<keyword evidence="11" id="KW-1133">Transmembrane helix</keyword>
<evidence type="ECO:0000256" key="8">
    <source>
        <dbReference type="ARBA" id="ARBA00022741"/>
    </source>
</evidence>
<dbReference type="InterPro" id="IPR000719">
    <property type="entry name" value="Prot_kinase_dom"/>
</dbReference>
<dbReference type="SUPFAM" id="SSF56112">
    <property type="entry name" value="Protein kinase-like (PK-like)"/>
    <property type="match status" value="1"/>
</dbReference>
<evidence type="ECO:0000313" key="14">
    <source>
        <dbReference type="EnsemblMetazoa" id="PPA03283.1"/>
    </source>
</evidence>
<proteinExistence type="inferred from homology"/>
<dbReference type="AlphaFoldDB" id="A0A2A6BED9"/>
<dbReference type="InterPro" id="IPR000333">
    <property type="entry name" value="TGFB_receptor"/>
</dbReference>
<dbReference type="GO" id="GO:0005524">
    <property type="term" value="F:ATP binding"/>
    <property type="evidence" value="ECO:0007669"/>
    <property type="project" value="UniProtKB-UniRule"/>
</dbReference>
<dbReference type="FunFam" id="1.10.510.10:FF:000304">
    <property type="entry name" value="Receptor protein serine/threonine kinase"/>
    <property type="match status" value="1"/>
</dbReference>
<dbReference type="SUPFAM" id="SSF57302">
    <property type="entry name" value="Snake toxin-like"/>
    <property type="match status" value="1"/>
</dbReference>
<dbReference type="InterPro" id="IPR003605">
    <property type="entry name" value="GS_dom"/>
</dbReference>
<dbReference type="PANTHER" id="PTHR23255:SF71">
    <property type="entry name" value="RECEPTOR PROTEIN SERINE_THREONINE KINASE"/>
    <property type="match status" value="1"/>
</dbReference>
<sequence>MDTFPLFIFLLFIHSSLSIRISSDFQSIPFSNDIDENRGEDLGLSIPEDAIGRPKYGSLPLQDGIDVNPSSNECFCSYGTEEGICLHNETCIKKKGAACFHVIEEILNEETSEMETLHKYGCTTLEKGSGASHFICHSHLIHMKSPKSIACCYEGGLCNRNITPPAYINMNEFEYEGEGPVSRRNFTPLIIICVLISIFLLSIPVLFLLIMRMRSSINEKKLKNVQDIEEAELMIDSSGSGSQGGSMNQRTVAQDLIMKAEIGRGRYGKVRKALYRGSYVAVKTLYTTDEESWRNEMEIYHSEMFTHENVLQFVAADICSVDSITQMLLITDYHSHGSLSEYLLSQEKNGISSDESISLAFSIICGLEHLHSSVHGTGGKRKPQIAHRDLKSRNVIVKRPGVCCIADFGLAVRFGPTMIPENPKVQVGTKRYMAPEVLNKSLNPMIFNHFLMADMYSLALVLWEILTRVQPHANSPLATGQEDLSDNSGLDGSTPKFNWADSSSRSPFDGMVTEDATLDDMIEVVCVKKQRPPISAEWTSSKTTGLSTLTQITQECWHHFPQVRPTALKVKLDLRNVLDRLTINKIAKPFRLKDDRKDSGCVSQTATSSLPSSNQ</sequence>
<dbReference type="GO" id="GO:0045087">
    <property type="term" value="P:innate immune response"/>
    <property type="evidence" value="ECO:0007669"/>
    <property type="project" value="EnsemblMetazoa"/>
</dbReference>
<keyword evidence="4" id="KW-0723">Serine/threonine-protein kinase</keyword>
<dbReference type="CDD" id="cd23586">
    <property type="entry name" value="TFP_LU_ECD_sma6"/>
    <property type="match status" value="1"/>
</dbReference>
<dbReference type="GO" id="GO:0040018">
    <property type="term" value="P:positive regulation of multicellular organism growth"/>
    <property type="evidence" value="ECO:0007669"/>
    <property type="project" value="EnsemblMetazoa"/>
</dbReference>
<accession>A0A8R1Y6F5</accession>
<dbReference type="GO" id="GO:0048185">
    <property type="term" value="F:activin binding"/>
    <property type="evidence" value="ECO:0000318"/>
    <property type="project" value="GO_Central"/>
</dbReference>
<dbReference type="InterPro" id="IPR045860">
    <property type="entry name" value="Snake_toxin-like_sf"/>
</dbReference>
<dbReference type="GO" id="GO:0045944">
    <property type="term" value="P:positive regulation of transcription by RNA polymerase II"/>
    <property type="evidence" value="ECO:0007669"/>
    <property type="project" value="EnsemblMetazoa"/>
</dbReference>
<comment type="subcellular location">
    <subcellularLocation>
        <location evidence="1">Membrane</location>
        <topology evidence="1">Single-pass type I membrane protein</topology>
    </subcellularLocation>
</comment>
<dbReference type="GO" id="GO:0048179">
    <property type="term" value="C:activin receptor complex"/>
    <property type="evidence" value="ECO:0000318"/>
    <property type="project" value="GO_Central"/>
</dbReference>
<evidence type="ECO:0000256" key="12">
    <source>
        <dbReference type="ARBA" id="ARBA00023136"/>
    </source>
</evidence>
<dbReference type="GO" id="GO:0071363">
    <property type="term" value="P:cellular response to growth factor stimulus"/>
    <property type="evidence" value="ECO:0000318"/>
    <property type="project" value="GO_Central"/>
</dbReference>
<dbReference type="GO" id="GO:0032924">
    <property type="term" value="P:activin receptor signaling pathway"/>
    <property type="evidence" value="ECO:0000318"/>
    <property type="project" value="GO_Central"/>
</dbReference>
<keyword evidence="5" id="KW-0808">Transferase</keyword>
<keyword evidence="15" id="KW-1185">Reference proteome</keyword>
<dbReference type="GO" id="GO:0050832">
    <property type="term" value="P:defense response to fungus"/>
    <property type="evidence" value="ECO:0007669"/>
    <property type="project" value="EnsemblMetazoa"/>
</dbReference>
<dbReference type="GO" id="GO:0051457">
    <property type="term" value="P:maintenance of protein location in nucleus"/>
    <property type="evidence" value="ECO:0007669"/>
    <property type="project" value="EnsemblMetazoa"/>
</dbReference>
<keyword evidence="12" id="KW-0472">Membrane</keyword>
<dbReference type="OrthoDB" id="69842at2759"/>
<keyword evidence="9" id="KW-0418">Kinase</keyword>
<evidence type="ECO:0000256" key="13">
    <source>
        <dbReference type="ARBA" id="ARBA00023170"/>
    </source>
</evidence>
<gene>
    <name evidence="14" type="primary">WBGene00092837</name>
</gene>
<evidence type="ECO:0000256" key="11">
    <source>
        <dbReference type="ARBA" id="ARBA00022989"/>
    </source>
</evidence>
<dbReference type="Gene3D" id="2.10.60.10">
    <property type="entry name" value="CD59"/>
    <property type="match status" value="1"/>
</dbReference>
<dbReference type="GO" id="GO:0016361">
    <property type="term" value="F:activin receptor activity, type I"/>
    <property type="evidence" value="ECO:0000318"/>
    <property type="project" value="GO_Central"/>
</dbReference>
<dbReference type="GO" id="GO:0005634">
    <property type="term" value="C:nucleus"/>
    <property type="evidence" value="ECO:0007669"/>
    <property type="project" value="GOC"/>
</dbReference>
<dbReference type="GO" id="GO:0007399">
    <property type="term" value="P:nervous system development"/>
    <property type="evidence" value="ECO:0000318"/>
    <property type="project" value="GO_Central"/>
</dbReference>
<dbReference type="Gene3D" id="3.30.200.20">
    <property type="entry name" value="Phosphorylase Kinase, domain 1"/>
    <property type="match status" value="1"/>
</dbReference>
<keyword evidence="13" id="KW-0675">Receptor</keyword>
<evidence type="ECO:0000256" key="3">
    <source>
        <dbReference type="ARBA" id="ARBA00012401"/>
    </source>
</evidence>
<keyword evidence="8" id="KW-0547">Nucleotide-binding</keyword>
<dbReference type="Proteomes" id="UP000005239">
    <property type="component" value="Unassembled WGS sequence"/>
</dbReference>
<evidence type="ECO:0000256" key="1">
    <source>
        <dbReference type="ARBA" id="ARBA00004479"/>
    </source>
</evidence>
<evidence type="ECO:0000256" key="6">
    <source>
        <dbReference type="ARBA" id="ARBA00022692"/>
    </source>
</evidence>
<dbReference type="Pfam" id="PF00069">
    <property type="entry name" value="Pkinase"/>
    <property type="match status" value="1"/>
</dbReference>
<evidence type="ECO:0000256" key="10">
    <source>
        <dbReference type="ARBA" id="ARBA00022840"/>
    </source>
</evidence>
<dbReference type="InterPro" id="IPR008271">
    <property type="entry name" value="Ser/Thr_kinase_AS"/>
</dbReference>
<evidence type="ECO:0000313" key="15">
    <source>
        <dbReference type="Proteomes" id="UP000005239"/>
    </source>
</evidence>
<dbReference type="EnsemblMetazoa" id="PPA03283.1">
    <property type="protein sequence ID" value="PPA03283.1"/>
    <property type="gene ID" value="WBGene00092837"/>
</dbReference>
<reference evidence="15" key="1">
    <citation type="journal article" date="2008" name="Nat. Genet.">
        <title>The Pristionchus pacificus genome provides a unique perspective on nematode lifestyle and parasitism.</title>
        <authorList>
            <person name="Dieterich C."/>
            <person name="Clifton S.W."/>
            <person name="Schuster L.N."/>
            <person name="Chinwalla A."/>
            <person name="Delehaunty K."/>
            <person name="Dinkelacker I."/>
            <person name="Fulton L."/>
            <person name="Fulton R."/>
            <person name="Godfrey J."/>
            <person name="Minx P."/>
            <person name="Mitreva M."/>
            <person name="Roeseler W."/>
            <person name="Tian H."/>
            <person name="Witte H."/>
            <person name="Yang S.P."/>
            <person name="Wilson R.K."/>
            <person name="Sommer R.J."/>
        </authorList>
    </citation>
    <scope>NUCLEOTIDE SEQUENCE [LARGE SCALE GENOMIC DNA]</scope>
    <source>
        <strain evidence="15">PS312</strain>
    </source>
</reference>
<dbReference type="PROSITE" id="PS51256">
    <property type="entry name" value="GS"/>
    <property type="match status" value="1"/>
</dbReference>
<dbReference type="PANTHER" id="PTHR23255">
    <property type="entry name" value="TRANSFORMING GROWTH FACTOR-BETA RECEPTOR TYPE I AND II"/>
    <property type="match status" value="1"/>
</dbReference>
<keyword evidence="6" id="KW-0812">Transmembrane</keyword>
<dbReference type="GO" id="GO:0040024">
    <property type="term" value="P:dauer larval development"/>
    <property type="evidence" value="ECO:0007669"/>
    <property type="project" value="EnsemblMetazoa"/>
</dbReference>
<evidence type="ECO:0000256" key="7">
    <source>
        <dbReference type="ARBA" id="ARBA00022729"/>
    </source>
</evidence>
<dbReference type="PROSITE" id="PS00107">
    <property type="entry name" value="PROTEIN_KINASE_ATP"/>
    <property type="match status" value="1"/>
</dbReference>
<reference evidence="14" key="2">
    <citation type="submission" date="2022-06" db="UniProtKB">
        <authorList>
            <consortium name="EnsemblMetazoa"/>
        </authorList>
    </citation>
    <scope>IDENTIFICATION</scope>
    <source>
        <strain evidence="14">PS312</strain>
    </source>
</reference>
<dbReference type="SMART" id="SM00220">
    <property type="entry name" value="S_TKc"/>
    <property type="match status" value="1"/>
</dbReference>